<name>A0A099I804_CLOIN</name>
<dbReference type="AlphaFoldDB" id="A0A099I804"/>
<organism evidence="1 2">
    <name type="scientific">Clostridium innocuum</name>
    <dbReference type="NCBI Taxonomy" id="1522"/>
    <lineage>
        <taxon>Bacteria</taxon>
        <taxon>Bacillati</taxon>
        <taxon>Bacillota</taxon>
        <taxon>Clostridia</taxon>
        <taxon>Eubacteriales</taxon>
        <taxon>Clostridiaceae</taxon>
        <taxon>Clostridium</taxon>
    </lineage>
</organism>
<sequence>MKDRNSSVGGIGFFWSLNDLIYRVETRERYHMVMAMDIGAYVDTYDYRHNGSHHLCAVL</sequence>
<evidence type="ECO:0000313" key="1">
    <source>
        <dbReference type="EMBL" id="KGJ54109.1"/>
    </source>
</evidence>
<reference evidence="1 2" key="1">
    <citation type="submission" date="2014-08" db="EMBL/GenBank/DDBJ databases">
        <title>Clostridium innocuum, an unnegligible vancomycin-resistant pathogen causing extra-intestinal infections.</title>
        <authorList>
            <person name="Feng Y."/>
            <person name="Chiu C.-H."/>
        </authorList>
    </citation>
    <scope>NUCLEOTIDE SEQUENCE [LARGE SCALE GENOMIC DNA]</scope>
    <source>
        <strain evidence="1 2">AN88</strain>
    </source>
</reference>
<protein>
    <submittedName>
        <fullName evidence="1">Uncharacterized protein</fullName>
    </submittedName>
</protein>
<evidence type="ECO:0000313" key="2">
    <source>
        <dbReference type="Proteomes" id="UP000030008"/>
    </source>
</evidence>
<proteinExistence type="predicted"/>
<gene>
    <name evidence="1" type="ORF">CIAN88_06085</name>
</gene>
<dbReference type="EMBL" id="JQIF01000023">
    <property type="protein sequence ID" value="KGJ54109.1"/>
    <property type="molecule type" value="Genomic_DNA"/>
</dbReference>
<accession>A0A099I804</accession>
<dbReference type="RefSeq" id="WP_002607721.1">
    <property type="nucleotide sequence ID" value="NZ_JAKNTM010000001.1"/>
</dbReference>
<comment type="caution">
    <text evidence="1">The sequence shown here is derived from an EMBL/GenBank/DDBJ whole genome shotgun (WGS) entry which is preliminary data.</text>
</comment>
<dbReference type="Proteomes" id="UP000030008">
    <property type="component" value="Unassembled WGS sequence"/>
</dbReference>